<evidence type="ECO:0000256" key="1">
    <source>
        <dbReference type="ARBA" id="ARBA00004123"/>
    </source>
</evidence>
<dbReference type="InterPro" id="IPR033877">
    <property type="entry name" value="Frm2/Hbn1"/>
</dbReference>
<dbReference type="Gene3D" id="3.40.109.10">
    <property type="entry name" value="NADH Oxidase"/>
    <property type="match status" value="1"/>
</dbReference>
<dbReference type="EMBL" id="WWBZ02000007">
    <property type="protein sequence ID" value="KAF4312099.1"/>
    <property type="molecule type" value="Genomic_DNA"/>
</dbReference>
<keyword evidence="4" id="KW-0963">Cytoplasm</keyword>
<keyword evidence="9" id="KW-1185">Reference proteome</keyword>
<dbReference type="GO" id="GO:0005634">
    <property type="term" value="C:nucleus"/>
    <property type="evidence" value="ECO:0007669"/>
    <property type="project" value="UniProtKB-SubCell"/>
</dbReference>
<evidence type="ECO:0000256" key="2">
    <source>
        <dbReference type="ARBA" id="ARBA00004496"/>
    </source>
</evidence>
<evidence type="ECO:0000313" key="9">
    <source>
        <dbReference type="Proteomes" id="UP000572817"/>
    </source>
</evidence>
<name>A0A8H4N5M8_9PEZI</name>
<dbReference type="AlphaFoldDB" id="A0A8H4N5M8"/>
<dbReference type="SUPFAM" id="SSF55469">
    <property type="entry name" value="FMN-dependent nitroreductase-like"/>
    <property type="match status" value="1"/>
</dbReference>
<evidence type="ECO:0000256" key="5">
    <source>
        <dbReference type="ARBA" id="ARBA00023002"/>
    </source>
</evidence>
<dbReference type="InterPro" id="IPR000415">
    <property type="entry name" value="Nitroreductase-like"/>
</dbReference>
<accession>A0A8H4N5M8</accession>
<dbReference type="FunFam" id="3.40.109.10:FF:000001">
    <property type="entry name" value="Nitroreductase family"/>
    <property type="match status" value="1"/>
</dbReference>
<dbReference type="PANTHER" id="PTHR43035:SF1">
    <property type="entry name" value="FATTY ACID REPRESSION MUTANT PROTEIN 2-RELATED"/>
    <property type="match status" value="1"/>
</dbReference>
<dbReference type="InterPro" id="IPR029479">
    <property type="entry name" value="Nitroreductase"/>
</dbReference>
<dbReference type="GO" id="GO:0034599">
    <property type="term" value="P:cellular response to oxidative stress"/>
    <property type="evidence" value="ECO:0007669"/>
    <property type="project" value="InterPro"/>
</dbReference>
<gene>
    <name evidence="8" type="ORF">GTA08_BOTSDO12241</name>
</gene>
<evidence type="ECO:0000256" key="3">
    <source>
        <dbReference type="ARBA" id="ARBA00007118"/>
    </source>
</evidence>
<comment type="subcellular location">
    <subcellularLocation>
        <location evidence="2">Cytoplasm</location>
    </subcellularLocation>
    <subcellularLocation>
        <location evidence="1">Nucleus</location>
    </subcellularLocation>
</comment>
<keyword evidence="5" id="KW-0560">Oxidoreductase</keyword>
<protein>
    <submittedName>
        <fullName evidence="8">Nitroreductase-like protein</fullName>
    </submittedName>
</protein>
<reference evidence="8" key="1">
    <citation type="submission" date="2020-04" db="EMBL/GenBank/DDBJ databases">
        <title>Genome Assembly and Annotation of Botryosphaeria dothidea sdau 11-99, a Latent Pathogen of Apple Fruit Ring Rot in China.</title>
        <authorList>
            <person name="Yu C."/>
            <person name="Diao Y."/>
            <person name="Lu Q."/>
            <person name="Zhao J."/>
            <person name="Cui S."/>
            <person name="Peng C."/>
            <person name="He B."/>
            <person name="Liu H."/>
        </authorList>
    </citation>
    <scope>NUCLEOTIDE SEQUENCE [LARGE SCALE GENOMIC DNA]</scope>
    <source>
        <strain evidence="8">Sdau11-99</strain>
    </source>
</reference>
<dbReference type="OrthoDB" id="2138173at2759"/>
<organism evidence="8 9">
    <name type="scientific">Botryosphaeria dothidea</name>
    <dbReference type="NCBI Taxonomy" id="55169"/>
    <lineage>
        <taxon>Eukaryota</taxon>
        <taxon>Fungi</taxon>
        <taxon>Dikarya</taxon>
        <taxon>Ascomycota</taxon>
        <taxon>Pezizomycotina</taxon>
        <taxon>Dothideomycetes</taxon>
        <taxon>Dothideomycetes incertae sedis</taxon>
        <taxon>Botryosphaeriales</taxon>
        <taxon>Botryosphaeriaceae</taxon>
        <taxon>Botryosphaeria</taxon>
    </lineage>
</organism>
<dbReference type="PANTHER" id="PTHR43035">
    <property type="entry name" value="FATTY ACID REPRESSION MUTANT PROTEIN 2-RELATED"/>
    <property type="match status" value="1"/>
</dbReference>
<dbReference type="Proteomes" id="UP000572817">
    <property type="component" value="Unassembled WGS sequence"/>
</dbReference>
<comment type="similarity">
    <text evidence="3">Belongs to the nitroreductase family.</text>
</comment>
<evidence type="ECO:0000256" key="4">
    <source>
        <dbReference type="ARBA" id="ARBA00022490"/>
    </source>
</evidence>
<keyword evidence="6" id="KW-0539">Nucleus</keyword>
<evidence type="ECO:0000313" key="8">
    <source>
        <dbReference type="EMBL" id="KAF4312099.1"/>
    </source>
</evidence>
<feature type="domain" description="Nitroreductase" evidence="7">
    <location>
        <begin position="11"/>
        <end position="179"/>
    </location>
</feature>
<evidence type="ECO:0000259" key="7">
    <source>
        <dbReference type="Pfam" id="PF00881"/>
    </source>
</evidence>
<dbReference type="CDD" id="cd02140">
    <property type="entry name" value="Frm2-like"/>
    <property type="match status" value="1"/>
</dbReference>
<sequence length="202" mass="22905">MAATKPFLDAVKDRRTIYQLNNTSPISDERIQEIVNDVVLSVPSSYNSQSARIVVLLKKEHEKFWDITKDVLKPQVPAEQFPSTEARLNGFKAGYGTILFFEDPEPVKELQSKFALYAQHFPAWSEHTSAMHQFALWTGLEAEGFGANLQHYNPVVDRKVQEEWNVPQEWALRAQLVFGGKAGEAGPKDQKPLADRVFVYGK</sequence>
<comment type="caution">
    <text evidence="8">The sequence shown here is derived from an EMBL/GenBank/DDBJ whole genome shotgun (WGS) entry which is preliminary data.</text>
</comment>
<proteinExistence type="inferred from homology"/>
<dbReference type="GO" id="GO:0005737">
    <property type="term" value="C:cytoplasm"/>
    <property type="evidence" value="ECO:0007669"/>
    <property type="project" value="UniProtKB-SubCell"/>
</dbReference>
<evidence type="ECO:0000256" key="6">
    <source>
        <dbReference type="ARBA" id="ARBA00023242"/>
    </source>
</evidence>
<dbReference type="Pfam" id="PF00881">
    <property type="entry name" value="Nitroreductase"/>
    <property type="match status" value="1"/>
</dbReference>
<dbReference type="GO" id="GO:0016491">
    <property type="term" value="F:oxidoreductase activity"/>
    <property type="evidence" value="ECO:0007669"/>
    <property type="project" value="UniProtKB-KW"/>
</dbReference>